<dbReference type="InterPro" id="IPR000589">
    <property type="entry name" value="Ribosomal_uS15"/>
</dbReference>
<reference evidence="8" key="1">
    <citation type="journal article" date="2022" name="Int. J. Syst. Evol. Microbiol.">
        <title>Nanobdella aerobiophila gen. nov., sp. nov., a thermoacidophilic, obligate ectosymbiotic archaeon, and proposal of Nanobdellaceae fam. nov., Nanobdellales ord. nov. and Nanobdellia class. nov.</title>
        <authorList>
            <person name="Kato S."/>
            <person name="Ogasawara A."/>
            <person name="Itoh T."/>
            <person name="Sakai H.D."/>
            <person name="Shimizu M."/>
            <person name="Yuki M."/>
            <person name="Kaneko M."/>
            <person name="Takashina T."/>
            <person name="Ohkuma M."/>
        </authorList>
    </citation>
    <scope>NUCLEOTIDE SEQUENCE [LARGE SCALE GENOMIC DNA]</scope>
    <source>
        <strain evidence="8">MJ1</strain>
    </source>
</reference>
<dbReference type="GO" id="GO:0006412">
    <property type="term" value="P:translation"/>
    <property type="evidence" value="ECO:0007669"/>
    <property type="project" value="InterPro"/>
</dbReference>
<dbReference type="GO" id="GO:0022627">
    <property type="term" value="C:cytosolic small ribosomal subunit"/>
    <property type="evidence" value="ECO:0007669"/>
    <property type="project" value="TreeGrafter"/>
</dbReference>
<dbReference type="PROSITE" id="PS00362">
    <property type="entry name" value="RIBOSOMAL_S15"/>
    <property type="match status" value="1"/>
</dbReference>
<dbReference type="Pfam" id="PF00312">
    <property type="entry name" value="Ribosomal_S15"/>
    <property type="match status" value="1"/>
</dbReference>
<keyword evidence="8" id="KW-1185">Reference proteome</keyword>
<keyword evidence="2 5" id="KW-0689">Ribosomal protein</keyword>
<evidence type="ECO:0000256" key="2">
    <source>
        <dbReference type="ARBA" id="ARBA00022980"/>
    </source>
</evidence>
<dbReference type="EMBL" id="AP019769">
    <property type="protein sequence ID" value="BBL45489.1"/>
    <property type="molecule type" value="Genomic_DNA"/>
</dbReference>
<dbReference type="InterPro" id="IPR023029">
    <property type="entry name" value="Ribosomal_uS15_arc_euk"/>
</dbReference>
<protein>
    <recommendedName>
        <fullName evidence="4">30S ribosomal protein S15</fullName>
    </recommendedName>
</protein>
<dbReference type="PANTHER" id="PTHR11885:SF6">
    <property type="entry name" value="SMALL RIBOSOMAL SUBUNIT PROTEIN US15"/>
    <property type="match status" value="1"/>
</dbReference>
<dbReference type="Pfam" id="PF08069">
    <property type="entry name" value="Ribosomal_S13_N"/>
    <property type="match status" value="1"/>
</dbReference>
<evidence type="ECO:0000256" key="5">
    <source>
        <dbReference type="RuleBase" id="RU003919"/>
    </source>
</evidence>
<feature type="domain" description="Small ribosomal subunit protein uS15 N-terminal" evidence="6">
    <location>
        <begin position="4"/>
        <end position="36"/>
    </location>
</feature>
<evidence type="ECO:0000256" key="4">
    <source>
        <dbReference type="ARBA" id="ARBA00035313"/>
    </source>
</evidence>
<proteinExistence type="inferred from homology"/>
<dbReference type="Gene3D" id="1.10.287.10">
    <property type="entry name" value="S15/NS1, RNA-binding"/>
    <property type="match status" value="1"/>
</dbReference>
<dbReference type="InterPro" id="IPR012606">
    <property type="entry name" value="Ribosomal_uS15_N"/>
</dbReference>
<evidence type="ECO:0000313" key="7">
    <source>
        <dbReference type="EMBL" id="BBL45489.1"/>
    </source>
</evidence>
<accession>A0A915WRR1</accession>
<evidence type="ECO:0000256" key="3">
    <source>
        <dbReference type="ARBA" id="ARBA00023274"/>
    </source>
</evidence>
<comment type="similarity">
    <text evidence="1 5">Belongs to the universal ribosomal protein uS15 family.</text>
</comment>
<dbReference type="GO" id="GO:0070181">
    <property type="term" value="F:small ribosomal subunit rRNA binding"/>
    <property type="evidence" value="ECO:0007669"/>
    <property type="project" value="TreeGrafter"/>
</dbReference>
<dbReference type="RefSeq" id="WP_258393519.1">
    <property type="nucleotide sequence ID" value="NZ_AP019769.1"/>
</dbReference>
<evidence type="ECO:0000259" key="6">
    <source>
        <dbReference type="Pfam" id="PF08069"/>
    </source>
</evidence>
<dbReference type="PANTHER" id="PTHR11885">
    <property type="entry name" value="RIBOSOMAL PROTEIN S15P/S13E"/>
    <property type="match status" value="1"/>
</dbReference>
<dbReference type="SMART" id="SM01387">
    <property type="entry name" value="Ribosomal_S15"/>
    <property type="match status" value="1"/>
</dbReference>
<keyword evidence="3 5" id="KW-0687">Ribonucleoprotein</keyword>
<dbReference type="GeneID" id="74568275"/>
<dbReference type="KEGG" id="naer:MJ1_0324"/>
<dbReference type="Proteomes" id="UP001055553">
    <property type="component" value="Chromosome"/>
</dbReference>
<sequence length="127" mass="15138">MEDVSKEEIDNIIKDLHNKGYTSSYIGKYIKDQKGVNFKELYKTKITRYMKSINIKYDIPEDLLFLLKRISKILKHLESNKQDKVTKKSLEEIETQVLSLIKYYKKRNKLPKSFEYSRDLAKMYASS</sequence>
<dbReference type="AlphaFoldDB" id="A0A915WRR1"/>
<evidence type="ECO:0000313" key="8">
    <source>
        <dbReference type="Proteomes" id="UP001055553"/>
    </source>
</evidence>
<name>A0A915WRR1_9ARCH</name>
<dbReference type="InterPro" id="IPR009068">
    <property type="entry name" value="uS15_NS1_RNA-bd_sf"/>
</dbReference>
<dbReference type="GO" id="GO:0003735">
    <property type="term" value="F:structural constituent of ribosome"/>
    <property type="evidence" value="ECO:0007669"/>
    <property type="project" value="InterPro"/>
</dbReference>
<dbReference type="SUPFAM" id="SSF47060">
    <property type="entry name" value="S15/NS1 RNA-binding domain"/>
    <property type="match status" value="1"/>
</dbReference>
<organism evidence="7 8">
    <name type="scientific">Nanobdella aerobiophila</name>
    <dbReference type="NCBI Taxonomy" id="2586965"/>
    <lineage>
        <taxon>Archaea</taxon>
        <taxon>Nanobdellota</taxon>
        <taxon>Nanobdellia</taxon>
        <taxon>Nanobdellales</taxon>
        <taxon>Nanobdellaceae</taxon>
        <taxon>Nanobdella</taxon>
    </lineage>
</organism>
<gene>
    <name evidence="7" type="ORF">MJ1_0324</name>
</gene>
<evidence type="ECO:0000256" key="1">
    <source>
        <dbReference type="ARBA" id="ARBA00008434"/>
    </source>
</evidence>